<dbReference type="EMBL" id="NNAY01000297">
    <property type="protein sequence ID" value="OXU29376.1"/>
    <property type="molecule type" value="Genomic_DNA"/>
</dbReference>
<dbReference type="PANTHER" id="PTHR11814">
    <property type="entry name" value="SULFATE TRANSPORTER"/>
    <property type="match status" value="1"/>
</dbReference>
<dbReference type="NCBIfam" id="TIGR00815">
    <property type="entry name" value="sulP"/>
    <property type="match status" value="1"/>
</dbReference>
<dbReference type="GO" id="GO:0055085">
    <property type="term" value="P:transmembrane transport"/>
    <property type="evidence" value="ECO:0007669"/>
    <property type="project" value="InterPro"/>
</dbReference>
<dbReference type="CDD" id="cd07042">
    <property type="entry name" value="STAS_SulP_like_sulfate_transporter"/>
    <property type="match status" value="1"/>
</dbReference>
<accession>A0A232FF36</accession>
<feature type="transmembrane region" description="Helical" evidence="5">
    <location>
        <begin position="383"/>
        <end position="406"/>
    </location>
</feature>
<dbReference type="PROSITE" id="PS50801">
    <property type="entry name" value="STAS"/>
    <property type="match status" value="1"/>
</dbReference>
<feature type="transmembrane region" description="Helical" evidence="5">
    <location>
        <begin position="472"/>
        <end position="490"/>
    </location>
</feature>
<evidence type="ECO:0000256" key="3">
    <source>
        <dbReference type="ARBA" id="ARBA00022989"/>
    </source>
</evidence>
<dbReference type="STRING" id="543379.A0A232FF36"/>
<gene>
    <name evidence="7" type="ORF">TSAR_016098</name>
</gene>
<feature type="transmembrane region" description="Helical" evidence="5">
    <location>
        <begin position="418"/>
        <end position="436"/>
    </location>
</feature>
<name>A0A232FF36_9HYME</name>
<organism evidence="7 8">
    <name type="scientific">Trichomalopsis sarcophagae</name>
    <dbReference type="NCBI Taxonomy" id="543379"/>
    <lineage>
        <taxon>Eukaryota</taxon>
        <taxon>Metazoa</taxon>
        <taxon>Ecdysozoa</taxon>
        <taxon>Arthropoda</taxon>
        <taxon>Hexapoda</taxon>
        <taxon>Insecta</taxon>
        <taxon>Pterygota</taxon>
        <taxon>Neoptera</taxon>
        <taxon>Endopterygota</taxon>
        <taxon>Hymenoptera</taxon>
        <taxon>Apocrita</taxon>
        <taxon>Proctotrupomorpha</taxon>
        <taxon>Chalcidoidea</taxon>
        <taxon>Pteromalidae</taxon>
        <taxon>Pteromalinae</taxon>
        <taxon>Trichomalopsis</taxon>
    </lineage>
</organism>
<keyword evidence="2 5" id="KW-0812">Transmembrane</keyword>
<keyword evidence="3 5" id="KW-1133">Transmembrane helix</keyword>
<comment type="subcellular location">
    <subcellularLocation>
        <location evidence="1">Membrane</location>
        <topology evidence="1">Multi-pass membrane protein</topology>
    </subcellularLocation>
</comment>
<feature type="transmembrane region" description="Helical" evidence="5">
    <location>
        <begin position="442"/>
        <end position="460"/>
    </location>
</feature>
<dbReference type="Pfam" id="PF01740">
    <property type="entry name" value="STAS"/>
    <property type="match status" value="1"/>
</dbReference>
<sequence>MSAIMPELVVRRPVYQQDDLHRLSQYTNPQKPLGKTIKNSIKNIEPKSCIRRLIPVIGWLPRYHFKRDLFGDLIAGITVAVMHIPQGMAYAILGNVPPITGIYMAFFPVLVYFIFGTSRHNSMGTFAVICMMTGKIVLTHSSSPVAGVDNSTDSQIHANLDAPPGHYSPVEVASAVCFMVALIQLAMYFLRLGVISSLLSETLVSGFTTAAAVHVLTSQIKDLFGLKLDKRKGIFKVLLVSILHIATPRTKMTYYDIIKNIDNVNIVAMVISAVTIIAIVFNNEILKPRLAKRCSFPIPIEMIVVVLGTVISIYANLEDVYGIITVGHIPVGFPQPKLPPMDLLSDIILDSFVITMVSYTISMSMALIFAQKLNYDVDSNQELMAQGLGNLVGSFFLCMPFCASLSRSLIQQSVGGRTQLASLVSCGILLFVLLWIGPFFEPLPRCVLASIIVVALKGMLMQVKDFFRFLRLSHVDATIWLMTFFTVTIFDIEYGLLIGALLCLANLLTLSMRPYTSRLALVPGTELYLDTKRFKGTVEIPGIKIFHYCGGLNFASRQSFRKDVYRIAGIVPQKELLLREKAEIDTKQYLGDNTKKDGCENAAYDGDNAGLSAPECVIHSVKEHKLKVLVLDFSSVVHIDPAGVATLRGIVDDFAKIDVYVYITACSGRVYETMRKCNAAESKQDHFTMFPTVNDAVNFARHKNHIPPMPIWTATQTQPEENCISRLSSVEDIISTISNRRSMTNNQRNFNDQNLEIAQYGTFNKLPDKV</sequence>
<proteinExistence type="predicted"/>
<evidence type="ECO:0000313" key="8">
    <source>
        <dbReference type="Proteomes" id="UP000215335"/>
    </source>
</evidence>
<dbReference type="Proteomes" id="UP000215335">
    <property type="component" value="Unassembled WGS sequence"/>
</dbReference>
<dbReference type="InterPro" id="IPR002645">
    <property type="entry name" value="STAS_dom"/>
</dbReference>
<dbReference type="SUPFAM" id="SSF52091">
    <property type="entry name" value="SpoIIaa-like"/>
    <property type="match status" value="1"/>
</dbReference>
<keyword evidence="8" id="KW-1185">Reference proteome</keyword>
<keyword evidence="4 5" id="KW-0472">Membrane</keyword>
<evidence type="ECO:0000259" key="6">
    <source>
        <dbReference type="PROSITE" id="PS50801"/>
    </source>
</evidence>
<evidence type="ECO:0000313" key="7">
    <source>
        <dbReference type="EMBL" id="OXU29376.1"/>
    </source>
</evidence>
<dbReference type="InterPro" id="IPR011547">
    <property type="entry name" value="SLC26A/SulP_dom"/>
</dbReference>
<dbReference type="AlphaFoldDB" id="A0A232FF36"/>
<evidence type="ECO:0000256" key="2">
    <source>
        <dbReference type="ARBA" id="ARBA00022692"/>
    </source>
</evidence>
<dbReference type="Pfam" id="PF00916">
    <property type="entry name" value="Sulfate_transp"/>
    <property type="match status" value="1"/>
</dbReference>
<feature type="transmembrane region" description="Helical" evidence="5">
    <location>
        <begin position="99"/>
        <end position="116"/>
    </location>
</feature>
<protein>
    <recommendedName>
        <fullName evidence="6">STAS domain-containing protein</fullName>
    </recommendedName>
</protein>
<dbReference type="InterPro" id="IPR036513">
    <property type="entry name" value="STAS_dom_sf"/>
</dbReference>
<dbReference type="Gene3D" id="3.30.750.24">
    <property type="entry name" value="STAS domain"/>
    <property type="match status" value="1"/>
</dbReference>
<evidence type="ECO:0000256" key="5">
    <source>
        <dbReference type="SAM" id="Phobius"/>
    </source>
</evidence>
<dbReference type="InterPro" id="IPR001902">
    <property type="entry name" value="SLC26A/SulP_fam"/>
</dbReference>
<feature type="transmembrane region" description="Helical" evidence="5">
    <location>
        <begin position="264"/>
        <end position="282"/>
    </location>
</feature>
<feature type="transmembrane region" description="Helical" evidence="5">
    <location>
        <begin position="348"/>
        <end position="371"/>
    </location>
</feature>
<feature type="domain" description="STAS" evidence="6">
    <location>
        <begin position="541"/>
        <end position="700"/>
    </location>
</feature>
<reference evidence="7 8" key="1">
    <citation type="journal article" date="2017" name="Curr. Biol.">
        <title>The Evolution of Venom by Co-option of Single-Copy Genes.</title>
        <authorList>
            <person name="Martinson E.O."/>
            <person name="Mrinalini"/>
            <person name="Kelkar Y.D."/>
            <person name="Chang C.H."/>
            <person name="Werren J.H."/>
        </authorList>
    </citation>
    <scope>NUCLEOTIDE SEQUENCE [LARGE SCALE GENOMIC DNA]</scope>
    <source>
        <strain evidence="7 8">Alberta</strain>
        <tissue evidence="7">Whole body</tissue>
    </source>
</reference>
<evidence type="ECO:0000256" key="1">
    <source>
        <dbReference type="ARBA" id="ARBA00004141"/>
    </source>
</evidence>
<evidence type="ECO:0000256" key="4">
    <source>
        <dbReference type="ARBA" id="ARBA00023136"/>
    </source>
</evidence>
<feature type="transmembrane region" description="Helical" evidence="5">
    <location>
        <begin position="294"/>
        <end position="314"/>
    </location>
</feature>
<feature type="transmembrane region" description="Helical" evidence="5">
    <location>
        <begin position="123"/>
        <end position="141"/>
    </location>
</feature>
<feature type="transmembrane region" description="Helical" evidence="5">
    <location>
        <begin position="172"/>
        <end position="190"/>
    </location>
</feature>
<comment type="caution">
    <text evidence="7">The sequence shown here is derived from an EMBL/GenBank/DDBJ whole genome shotgun (WGS) entry which is preliminary data.</text>
</comment>
<dbReference type="GO" id="GO:0016020">
    <property type="term" value="C:membrane"/>
    <property type="evidence" value="ECO:0007669"/>
    <property type="project" value="UniProtKB-SubCell"/>
</dbReference>
<dbReference type="OrthoDB" id="288203at2759"/>